<feature type="transmembrane region" description="Helical" evidence="8">
    <location>
        <begin position="517"/>
        <end position="540"/>
    </location>
</feature>
<feature type="transmembrane region" description="Helical" evidence="8">
    <location>
        <begin position="684"/>
        <end position="704"/>
    </location>
</feature>
<dbReference type="AlphaFoldDB" id="A0A2A4K723"/>
<dbReference type="SUPFAM" id="SSF161070">
    <property type="entry name" value="SNF-like"/>
    <property type="match status" value="2"/>
</dbReference>
<keyword evidence="3" id="KW-0813">Transport</keyword>
<evidence type="ECO:0000256" key="5">
    <source>
        <dbReference type="ARBA" id="ARBA00022847"/>
    </source>
</evidence>
<evidence type="ECO:0000313" key="9">
    <source>
        <dbReference type="EMBL" id="PCG80037.1"/>
    </source>
</evidence>
<proteinExistence type="inferred from homology"/>
<feature type="transmembrane region" description="Helical" evidence="8">
    <location>
        <begin position="486"/>
        <end position="505"/>
    </location>
</feature>
<keyword evidence="5" id="KW-0769">Symport</keyword>
<reference evidence="9" key="1">
    <citation type="submission" date="2017-09" db="EMBL/GenBank/DDBJ databases">
        <title>Contemporary evolution of a Lepidopteran species, Heliothis virescens, in response to modern agricultural practices.</title>
        <authorList>
            <person name="Fritz M.L."/>
            <person name="Deyonke A.M."/>
            <person name="Papanicolaou A."/>
            <person name="Micinski S."/>
            <person name="Westbrook J."/>
            <person name="Gould F."/>
        </authorList>
    </citation>
    <scope>NUCLEOTIDE SEQUENCE [LARGE SCALE GENOMIC DNA]</scope>
    <source>
        <strain evidence="9">HvINT-</strain>
        <tissue evidence="9">Whole body</tissue>
    </source>
</reference>
<comment type="subcellular location">
    <subcellularLocation>
        <location evidence="1">Membrane</location>
        <topology evidence="1">Multi-pass membrane protein</topology>
    </subcellularLocation>
</comment>
<dbReference type="PANTHER" id="PTHR11616">
    <property type="entry name" value="SODIUM/CHLORIDE DEPENDENT TRANSPORTER"/>
    <property type="match status" value="1"/>
</dbReference>
<feature type="transmembrane region" description="Helical" evidence="8">
    <location>
        <begin position="262"/>
        <end position="288"/>
    </location>
</feature>
<dbReference type="PROSITE" id="PS50267">
    <property type="entry name" value="NA_NEUROTRAN_SYMP_3"/>
    <property type="match status" value="2"/>
</dbReference>
<evidence type="ECO:0000256" key="3">
    <source>
        <dbReference type="ARBA" id="ARBA00022448"/>
    </source>
</evidence>
<feature type="transmembrane region" description="Helical" evidence="8">
    <location>
        <begin position="790"/>
        <end position="812"/>
    </location>
</feature>
<feature type="transmembrane region" description="Helical" evidence="8">
    <location>
        <begin position="648"/>
        <end position="672"/>
    </location>
</feature>
<feature type="transmembrane region" description="Helical" evidence="8">
    <location>
        <begin position="724"/>
        <end position="741"/>
    </location>
</feature>
<sequence>MSSCIGIFQLWWHPYLYDFKKLLPFLFLYNVFSILIGYPLFYLELALGVVTRKSVLNCWDLSPMSRGLGFAMLTTCMFTALAAGAVGAWCLALMVHSVHTFLPWLHCAAAARPPCAARHRPLPAGSETPAQSFFFNFVLDLKRDGLEGGLGNVVWELTTYYVICWVLIYFIVIKRIYSYSKLVLFKDVLTYFVLVCAAVGAMQLKGAGRMFTDCDWSVLFDGLQMWREAMEYSLIEMTVSQGSLVMLGSYCPKSQHSLGTTAMLAFAVSKTTCMTAALVLGATHGALYKDYENSTRTKTLTDSIGSESPESPLIYDRWTNNISYRQLVMSSCIGIFQLWWHPYLYDFKKLLPFLFLYNVFSILIGYPLFYLELALGVVTRKSVLNCWDLSPMSRGLGFAMLTTCMFTALAAGAVGAWCLALMVHSVHTFLPWLHCAAAARPPCAARHRPLPAGSETPAQSFFFNFVLDLKRDGLEGGLGNVVWELTTYYVICWVLIYFIVIKRIYSYSKLVLFKDVLTYFVLVCAAVGAMQLKGAGRMFTDCDWSVLFDGLQMWREAMEYSLIEMTVSQGSLVMLGSYCPKSQHSLGTTAMLAFAVSKTTCMTAALVLGATHGALYKDYENVTNIWPGSAGSIILWSDYVARIPGSQFWSALVFFTLFLLSITTTALLVQTIMSTFTGRTIRKITWAFLVVICMLFCLIGVILLCTQGGLYVMNFLLTWPATKPRVPIAALVATVITYIYGQTSFCENVYLAVGEYPSVFMRICWALSPAVMMSIFAGGAGTWHTWEATVGWMLVGVAVTPIAAVMIFYCIFKCRVRNIVRDEK</sequence>
<dbReference type="GO" id="GO:0005283">
    <property type="term" value="F:amino acid:sodium symporter activity"/>
    <property type="evidence" value="ECO:0007669"/>
    <property type="project" value="TreeGrafter"/>
</dbReference>
<feature type="transmembrane region" description="Helical" evidence="8">
    <location>
        <begin position="762"/>
        <end position="784"/>
    </location>
</feature>
<evidence type="ECO:0008006" key="10">
    <source>
        <dbReference type="Google" id="ProtNLM"/>
    </source>
</evidence>
<dbReference type="PANTHER" id="PTHR11616:SF236">
    <property type="entry name" value="TRANSPORTER"/>
    <property type="match status" value="1"/>
</dbReference>
<organism evidence="9">
    <name type="scientific">Heliothis virescens</name>
    <name type="common">Tobacco budworm moth</name>
    <dbReference type="NCBI Taxonomy" id="7102"/>
    <lineage>
        <taxon>Eukaryota</taxon>
        <taxon>Metazoa</taxon>
        <taxon>Ecdysozoa</taxon>
        <taxon>Arthropoda</taxon>
        <taxon>Hexapoda</taxon>
        <taxon>Insecta</taxon>
        <taxon>Pterygota</taxon>
        <taxon>Neoptera</taxon>
        <taxon>Endopterygota</taxon>
        <taxon>Lepidoptera</taxon>
        <taxon>Glossata</taxon>
        <taxon>Ditrysia</taxon>
        <taxon>Noctuoidea</taxon>
        <taxon>Noctuidae</taxon>
        <taxon>Heliothinae</taxon>
        <taxon>Heliothis</taxon>
    </lineage>
</organism>
<dbReference type="GO" id="GO:0015187">
    <property type="term" value="F:glycine transmembrane transporter activity"/>
    <property type="evidence" value="ECO:0007669"/>
    <property type="project" value="TreeGrafter"/>
</dbReference>
<dbReference type="InterPro" id="IPR000175">
    <property type="entry name" value="Na/ntran_symport"/>
</dbReference>
<dbReference type="GO" id="GO:0005886">
    <property type="term" value="C:plasma membrane"/>
    <property type="evidence" value="ECO:0007669"/>
    <property type="project" value="TreeGrafter"/>
</dbReference>
<dbReference type="EMBL" id="NWSH01000063">
    <property type="protein sequence ID" value="PCG80037.1"/>
    <property type="molecule type" value="Genomic_DNA"/>
</dbReference>
<evidence type="ECO:0000256" key="7">
    <source>
        <dbReference type="ARBA" id="ARBA00023136"/>
    </source>
</evidence>
<dbReference type="InterPro" id="IPR037272">
    <property type="entry name" value="SNS_sf"/>
</dbReference>
<dbReference type="PRINTS" id="PR00176">
    <property type="entry name" value="NANEUSMPORT"/>
</dbReference>
<evidence type="ECO:0000256" key="8">
    <source>
        <dbReference type="SAM" id="Phobius"/>
    </source>
</evidence>
<feature type="transmembrane region" description="Helical" evidence="8">
    <location>
        <begin position="153"/>
        <end position="172"/>
    </location>
</feature>
<protein>
    <recommendedName>
        <fullName evidence="10">Transporter</fullName>
    </recommendedName>
</protein>
<evidence type="ECO:0000256" key="2">
    <source>
        <dbReference type="ARBA" id="ARBA00006459"/>
    </source>
</evidence>
<evidence type="ECO:0000256" key="6">
    <source>
        <dbReference type="ARBA" id="ARBA00022989"/>
    </source>
</evidence>
<gene>
    <name evidence="9" type="ORF">B5V51_12023</name>
</gene>
<feature type="transmembrane region" description="Helical" evidence="8">
    <location>
        <begin position="68"/>
        <end position="95"/>
    </location>
</feature>
<comment type="caution">
    <text evidence="9">The sequence shown here is derived from an EMBL/GenBank/DDBJ whole genome shotgun (WGS) entry which is preliminary data.</text>
</comment>
<feature type="transmembrane region" description="Helical" evidence="8">
    <location>
        <begin position="355"/>
        <end position="378"/>
    </location>
</feature>
<keyword evidence="6 8" id="KW-1133">Transmembrane helix</keyword>
<feature type="transmembrane region" description="Helical" evidence="8">
    <location>
        <begin position="22"/>
        <end position="47"/>
    </location>
</feature>
<feature type="transmembrane region" description="Helical" evidence="8">
    <location>
        <begin position="398"/>
        <end position="423"/>
    </location>
</feature>
<feature type="transmembrane region" description="Helical" evidence="8">
    <location>
        <begin position="184"/>
        <end position="202"/>
    </location>
</feature>
<dbReference type="GO" id="GO:0015179">
    <property type="term" value="F:L-amino acid transmembrane transporter activity"/>
    <property type="evidence" value="ECO:0007669"/>
    <property type="project" value="TreeGrafter"/>
</dbReference>
<feature type="transmembrane region" description="Helical" evidence="8">
    <location>
        <begin position="327"/>
        <end position="343"/>
    </location>
</feature>
<dbReference type="Pfam" id="PF00209">
    <property type="entry name" value="SNF"/>
    <property type="match status" value="2"/>
</dbReference>
<dbReference type="STRING" id="7102.A0A2A4K723"/>
<evidence type="ECO:0000256" key="1">
    <source>
        <dbReference type="ARBA" id="ARBA00004141"/>
    </source>
</evidence>
<keyword evidence="4 8" id="KW-0812">Transmembrane</keyword>
<accession>A0A2A4K723</accession>
<keyword evidence="7 8" id="KW-0472">Membrane</keyword>
<dbReference type="GO" id="GO:0089718">
    <property type="term" value="P:amino acid import across plasma membrane"/>
    <property type="evidence" value="ECO:0007669"/>
    <property type="project" value="TreeGrafter"/>
</dbReference>
<comment type="similarity">
    <text evidence="2">Belongs to the sodium:neurotransmitter symporter (SNF) (TC 2.A.22) family.</text>
</comment>
<evidence type="ECO:0000256" key="4">
    <source>
        <dbReference type="ARBA" id="ARBA00022692"/>
    </source>
</evidence>
<name>A0A2A4K723_HELVI</name>